<dbReference type="Proteomes" id="UP001200741">
    <property type="component" value="Unassembled WGS sequence"/>
</dbReference>
<proteinExistence type="predicted"/>
<dbReference type="EMBL" id="JAJTWU010000004">
    <property type="protein sequence ID" value="MCE4555037.1"/>
    <property type="molecule type" value="Genomic_DNA"/>
</dbReference>
<dbReference type="GO" id="GO:0005524">
    <property type="term" value="F:ATP binding"/>
    <property type="evidence" value="ECO:0007669"/>
    <property type="project" value="UniProtKB-KW"/>
</dbReference>
<evidence type="ECO:0000259" key="1">
    <source>
        <dbReference type="Pfam" id="PF13401"/>
    </source>
</evidence>
<dbReference type="CDD" id="cd01127">
    <property type="entry name" value="TrwB_TraG_TraD_VirD4"/>
    <property type="match status" value="1"/>
</dbReference>
<protein>
    <submittedName>
        <fullName evidence="2">ATP-binding protein</fullName>
    </submittedName>
</protein>
<evidence type="ECO:0000313" key="2">
    <source>
        <dbReference type="EMBL" id="MCE4555037.1"/>
    </source>
</evidence>
<name>A0ABS8XTI3_9BURK</name>
<dbReference type="RefSeq" id="WP_233372059.1">
    <property type="nucleotide sequence ID" value="NZ_JAJTWU010000004.1"/>
</dbReference>
<sequence length="353" mass="39274">MEQALTVDMPNQTALRSRIKLREAALANGPERNQIYQSHPLIKKEARFPTAPIVEAFQVAEQSVVHYESGICILGNPRSGKSTAIEAIKTQLSRTMPGLIVFVVDATGHATSSESNFWTDFLVAFGRSAGSRSTAAKDRGLVVNMIKGTAQQAGADRILLIIDEAQTWGYQDYVYLRDLSNRMRRWGIAMVTILFGHTELLKLREILLSEGKTDLIGRFFNTPYRFRGLNSQVELLEVLSALDNPEAAEYPQGSGICYSEFFLPDDWKAGWRLAQEIEPSWMAFSKVAKRSGRQPNDLGMNWVMNAIKNAILTKMAIPEEKRPNDYDLWLQAVENSGYEASLVLAPASPAAAS</sequence>
<organism evidence="2 3">
    <name type="scientific">Pelomonas cellulosilytica</name>
    <dbReference type="NCBI Taxonomy" id="2906762"/>
    <lineage>
        <taxon>Bacteria</taxon>
        <taxon>Pseudomonadati</taxon>
        <taxon>Pseudomonadota</taxon>
        <taxon>Betaproteobacteria</taxon>
        <taxon>Burkholderiales</taxon>
        <taxon>Sphaerotilaceae</taxon>
        <taxon>Roseateles</taxon>
    </lineage>
</organism>
<dbReference type="InterPro" id="IPR027417">
    <property type="entry name" value="P-loop_NTPase"/>
</dbReference>
<dbReference type="SUPFAM" id="SSF52540">
    <property type="entry name" value="P-loop containing nucleoside triphosphate hydrolases"/>
    <property type="match status" value="1"/>
</dbReference>
<feature type="domain" description="ORC1/DEAH AAA+ ATPase" evidence="1">
    <location>
        <begin position="68"/>
        <end position="202"/>
    </location>
</feature>
<dbReference type="Pfam" id="PF13401">
    <property type="entry name" value="AAA_22"/>
    <property type="match status" value="1"/>
</dbReference>
<accession>A0ABS8XTI3</accession>
<comment type="caution">
    <text evidence="2">The sequence shown here is derived from an EMBL/GenBank/DDBJ whole genome shotgun (WGS) entry which is preliminary data.</text>
</comment>
<dbReference type="Gene3D" id="3.40.50.300">
    <property type="entry name" value="P-loop containing nucleotide triphosphate hydrolases"/>
    <property type="match status" value="1"/>
</dbReference>
<keyword evidence="2" id="KW-0547">Nucleotide-binding</keyword>
<keyword evidence="3" id="KW-1185">Reference proteome</keyword>
<dbReference type="InterPro" id="IPR049945">
    <property type="entry name" value="AAA_22"/>
</dbReference>
<evidence type="ECO:0000313" key="3">
    <source>
        <dbReference type="Proteomes" id="UP001200741"/>
    </source>
</evidence>
<gene>
    <name evidence="2" type="ORF">LXT13_11430</name>
</gene>
<keyword evidence="2" id="KW-0067">ATP-binding</keyword>
<reference evidence="2 3" key="1">
    <citation type="submission" date="2021-12" db="EMBL/GenBank/DDBJ databases">
        <title>Genome seq of P8.</title>
        <authorList>
            <person name="Seo T."/>
        </authorList>
    </citation>
    <scope>NUCLEOTIDE SEQUENCE [LARGE SCALE GENOMIC DNA]</scope>
    <source>
        <strain evidence="2 3">P8</strain>
    </source>
</reference>